<evidence type="ECO:0000313" key="1">
    <source>
        <dbReference type="EnsemblPlants" id="AVESA.00010b.r2.7AG1199630.1.CDS.1"/>
    </source>
</evidence>
<dbReference type="Proteomes" id="UP001732700">
    <property type="component" value="Chromosome 7A"/>
</dbReference>
<dbReference type="EnsemblPlants" id="AVESA.00010b.r2.7AG1199630.1">
    <property type="protein sequence ID" value="AVESA.00010b.r2.7AG1199630.1.CDS.1"/>
    <property type="gene ID" value="AVESA.00010b.r2.7AG1199630"/>
</dbReference>
<evidence type="ECO:0000313" key="2">
    <source>
        <dbReference type="Proteomes" id="UP001732700"/>
    </source>
</evidence>
<protein>
    <submittedName>
        <fullName evidence="1">Uncharacterized protein</fullName>
    </submittedName>
</protein>
<accession>A0ACD5ZNC6</accession>
<organism evidence="1 2">
    <name type="scientific">Avena sativa</name>
    <name type="common">Oat</name>
    <dbReference type="NCBI Taxonomy" id="4498"/>
    <lineage>
        <taxon>Eukaryota</taxon>
        <taxon>Viridiplantae</taxon>
        <taxon>Streptophyta</taxon>
        <taxon>Embryophyta</taxon>
        <taxon>Tracheophyta</taxon>
        <taxon>Spermatophyta</taxon>
        <taxon>Magnoliopsida</taxon>
        <taxon>Liliopsida</taxon>
        <taxon>Poales</taxon>
        <taxon>Poaceae</taxon>
        <taxon>BOP clade</taxon>
        <taxon>Pooideae</taxon>
        <taxon>Poodae</taxon>
        <taxon>Poeae</taxon>
        <taxon>Poeae Chloroplast Group 1 (Aveneae type)</taxon>
        <taxon>Aveninae</taxon>
        <taxon>Avena</taxon>
    </lineage>
</organism>
<reference evidence="1" key="2">
    <citation type="submission" date="2025-09" db="UniProtKB">
        <authorList>
            <consortium name="EnsemblPlants"/>
        </authorList>
    </citation>
    <scope>IDENTIFICATION</scope>
</reference>
<proteinExistence type="predicted"/>
<sequence length="538" mass="59594">MKKSLEVDGTQNIHFWRRLFGYKMSMASCSAASASLAMEYILLPLPGGIMATGICVLLPTAMIILVIFSRRKVVTLVTALLRNLAAGVVGTRRRRELSIQVTDRAVAHRALVQHSAAFLDRPLSAVPSTILTRNRHFNIVSAPYGPYWRAARRNLASNLLHPSRLGLLDDTRARVLADLLRALRSGAPAGESLHFAMFNIAAEMCFGADVVSKLGPTRLRAMQKFNRDLLLAIPSFGVLVSYPRIGKLLYRSRWRQLLALRRQQEESYMSLVAEVRSSPPHTTGFKCYVESLLELRIHEDDGRPFTDGELVSLISEFLGGGTESTGASLEWTMANLVRRPELQQKLRAEVDAAIVCSSRESIQLQEAELSRMPYLKATVLESLRRHPPVATVVRHVQGEEAAKVLGAPSVADVGATVEFVIGEISLDAAAWPDPTDFVPERFMPGGDGEGADLTCTRQLRMMPFGAGRRACPGIAPAMLHLEYFVAHLVREFEWWEADGDDRVDFTVLRGFVLNTMNHPLRARLVPRQQTSALVLHAS</sequence>
<keyword evidence="2" id="KW-1185">Reference proteome</keyword>
<name>A0ACD5ZNC6_AVESA</name>
<reference evidence="1" key="1">
    <citation type="submission" date="2021-05" db="EMBL/GenBank/DDBJ databases">
        <authorList>
            <person name="Scholz U."/>
            <person name="Mascher M."/>
            <person name="Fiebig A."/>
        </authorList>
    </citation>
    <scope>NUCLEOTIDE SEQUENCE [LARGE SCALE GENOMIC DNA]</scope>
</reference>